<dbReference type="Proteomes" id="UP000826254">
    <property type="component" value="Chromosome"/>
</dbReference>
<protein>
    <submittedName>
        <fullName evidence="1">Uncharacterized protein</fullName>
    </submittedName>
</protein>
<dbReference type="GeneID" id="67178959"/>
<reference evidence="1 2" key="1">
    <citation type="journal article" date="2021" name="Int. J. Syst. Evol. Microbiol.">
        <title>Halobaculum halophilum sp. nov. and Halobaculum salinum sp. nov., isolated from salt lake and saline soil.</title>
        <authorList>
            <person name="Cui H.L."/>
            <person name="Shi X.W."/>
            <person name="Yin X.M."/>
            <person name="Yang X.Y."/>
            <person name="Hou J."/>
            <person name="Zhu L."/>
        </authorList>
    </citation>
    <scope>NUCLEOTIDE SEQUENCE [LARGE SCALE GENOMIC DNA]</scope>
    <source>
        <strain evidence="1 2">NBRC 109044</strain>
    </source>
</reference>
<proteinExistence type="predicted"/>
<keyword evidence="2" id="KW-1185">Reference proteome</keyword>
<evidence type="ECO:0000313" key="2">
    <source>
        <dbReference type="Proteomes" id="UP000826254"/>
    </source>
</evidence>
<dbReference type="AlphaFoldDB" id="A0A8T8WB76"/>
<dbReference type="EMBL" id="CP081958">
    <property type="protein sequence ID" value="QZP37087.1"/>
    <property type="molecule type" value="Genomic_DNA"/>
</dbReference>
<dbReference type="KEGG" id="hmp:K6T50_12415"/>
<name>A0A8T8WB76_9EURY</name>
<organism evidence="1 2">
    <name type="scientific">Halobaculum magnesiiphilum</name>
    <dbReference type="NCBI Taxonomy" id="1017351"/>
    <lineage>
        <taxon>Archaea</taxon>
        <taxon>Methanobacteriati</taxon>
        <taxon>Methanobacteriota</taxon>
        <taxon>Stenosarchaea group</taxon>
        <taxon>Halobacteria</taxon>
        <taxon>Halobacteriales</taxon>
        <taxon>Haloferacaceae</taxon>
        <taxon>Halobaculum</taxon>
    </lineage>
</organism>
<gene>
    <name evidence="1" type="ORF">K6T50_12415</name>
</gene>
<dbReference type="RefSeq" id="WP_222606902.1">
    <property type="nucleotide sequence ID" value="NZ_CP081958.1"/>
</dbReference>
<sequence>MDASPIGLAVLIAAWAAVSASDWIIPRLPASTRVILGDIDLTDPECVAALDLAYERGPSLTLYSPRSRQGS</sequence>
<evidence type="ECO:0000313" key="1">
    <source>
        <dbReference type="EMBL" id="QZP37087.1"/>
    </source>
</evidence>
<accession>A0A8T8WB76</accession>